<comment type="caution">
    <text evidence="1">The sequence shown here is derived from an EMBL/GenBank/DDBJ whole genome shotgun (WGS) entry which is preliminary data.</text>
</comment>
<organism evidence="1 2">
    <name type="scientific">Blastomyces percursus</name>
    <dbReference type="NCBI Taxonomy" id="1658174"/>
    <lineage>
        <taxon>Eukaryota</taxon>
        <taxon>Fungi</taxon>
        <taxon>Dikarya</taxon>
        <taxon>Ascomycota</taxon>
        <taxon>Pezizomycotina</taxon>
        <taxon>Eurotiomycetes</taxon>
        <taxon>Eurotiomycetidae</taxon>
        <taxon>Onygenales</taxon>
        <taxon>Ajellomycetaceae</taxon>
        <taxon>Blastomyces</taxon>
    </lineage>
</organism>
<keyword evidence="2" id="KW-1185">Reference proteome</keyword>
<reference evidence="1 2" key="1">
    <citation type="submission" date="2015-08" db="EMBL/GenBank/DDBJ databases">
        <title>Emmonsia species relationships and genome sequence.</title>
        <authorList>
            <person name="Cuomo C.A."/>
            <person name="Schwartz I.S."/>
            <person name="Kenyon C."/>
            <person name="De Hoog G.S."/>
            <person name="Govender N.P."/>
            <person name="Botha A."/>
            <person name="Moreno L."/>
            <person name="De Vries M."/>
            <person name="Munoz J.F."/>
            <person name="Stielow J.B."/>
        </authorList>
    </citation>
    <scope>NUCLEOTIDE SEQUENCE [LARGE SCALE GENOMIC DNA]</scope>
    <source>
        <strain evidence="1 2">EI222</strain>
    </source>
</reference>
<dbReference type="Proteomes" id="UP000242791">
    <property type="component" value="Unassembled WGS sequence"/>
</dbReference>
<dbReference type="EMBL" id="LGTZ01000633">
    <property type="protein sequence ID" value="OJD24109.1"/>
    <property type="molecule type" value="Genomic_DNA"/>
</dbReference>
<name>A0A1J9R8Y4_9EURO</name>
<protein>
    <submittedName>
        <fullName evidence="1">Uncharacterized protein</fullName>
    </submittedName>
</protein>
<dbReference type="VEuPathDB" id="FungiDB:ACJ73_04534"/>
<accession>A0A1J9R8Y4</accession>
<gene>
    <name evidence="1" type="ORF">ACJ73_04534</name>
</gene>
<proteinExistence type="predicted"/>
<evidence type="ECO:0000313" key="2">
    <source>
        <dbReference type="Proteomes" id="UP000242791"/>
    </source>
</evidence>
<evidence type="ECO:0000313" key="1">
    <source>
        <dbReference type="EMBL" id="OJD24109.1"/>
    </source>
</evidence>
<dbReference type="STRING" id="1658174.A0A1J9R8Y4"/>
<dbReference type="AlphaFoldDB" id="A0A1J9R8Y4"/>
<sequence length="180" mass="19573">MANTGLSHNYFYKVLQAVTWRMSLSRYLLLEELGLGGSSSSTSMAEGVIGLANGRVVQHSLLHAVQELYPQFDPVLPALQKYSLSKWISAENCIPIQGRLPSSTCSVISYLLHVAMLPDHSIKYITSHFAMFGGSPSSIQGFKMMLTATWVGSPGISENKFAEAIAADSCVADERAVEEN</sequence>